<gene>
    <name evidence="2" type="ORF">BDK89_0135</name>
</gene>
<proteinExistence type="predicted"/>
<evidence type="ECO:0000313" key="3">
    <source>
        <dbReference type="Proteomes" id="UP000294558"/>
    </source>
</evidence>
<reference evidence="2 3" key="1">
    <citation type="submission" date="2019-03" db="EMBL/GenBank/DDBJ databases">
        <title>Sequencing the genomes of 1000 actinobacteria strains.</title>
        <authorList>
            <person name="Klenk H.-P."/>
        </authorList>
    </citation>
    <scope>NUCLEOTIDE SEQUENCE [LARGE SCALE GENOMIC DNA]</scope>
    <source>
        <strain evidence="2 3">DSM 18936</strain>
    </source>
</reference>
<feature type="region of interest" description="Disordered" evidence="1">
    <location>
        <begin position="1"/>
        <end position="80"/>
    </location>
</feature>
<protein>
    <submittedName>
        <fullName evidence="2">Uncharacterized protein</fullName>
    </submittedName>
</protein>
<dbReference type="EMBL" id="SOAU01000001">
    <property type="protein sequence ID" value="TDT14580.1"/>
    <property type="molecule type" value="Genomic_DNA"/>
</dbReference>
<sequence length="216" mass="23682">MVDEPRRRHRPRNHHGSGVVGHDDEVGVSDGLAQEAQRRRMSDVGLIRRRAAGGTPRRLRAGTPGRTASKSQRTSRRRTRGALGGYLEGQLRLSCPRYPHTLQVPALADTSQDLRSCPCSPQIEHVLVPLALTGAPIFARCARDMSIDRTVTRSRHGLAYGTRVTFSRPAAGPDRSARDIGSTVPDDLWFAGALLPVFLWPEATTCCSACRQSQLQ</sequence>
<evidence type="ECO:0000313" key="2">
    <source>
        <dbReference type="EMBL" id="TDT14580.1"/>
    </source>
</evidence>
<comment type="caution">
    <text evidence="2">The sequence shown here is derived from an EMBL/GenBank/DDBJ whole genome shotgun (WGS) entry which is preliminary data.</text>
</comment>
<dbReference type="Proteomes" id="UP000294558">
    <property type="component" value="Unassembled WGS sequence"/>
</dbReference>
<keyword evidence="3" id="KW-1185">Reference proteome</keyword>
<evidence type="ECO:0000256" key="1">
    <source>
        <dbReference type="SAM" id="MobiDB-lite"/>
    </source>
</evidence>
<organism evidence="2 3">
    <name type="scientific">Ilumatobacter fluminis</name>
    <dbReference type="NCBI Taxonomy" id="467091"/>
    <lineage>
        <taxon>Bacteria</taxon>
        <taxon>Bacillati</taxon>
        <taxon>Actinomycetota</taxon>
        <taxon>Acidimicrobiia</taxon>
        <taxon>Acidimicrobiales</taxon>
        <taxon>Ilumatobacteraceae</taxon>
        <taxon>Ilumatobacter</taxon>
    </lineage>
</organism>
<dbReference type="AlphaFoldDB" id="A0A4R7HUQ0"/>
<name>A0A4R7HUQ0_9ACTN</name>
<accession>A0A4R7HUQ0</accession>